<comment type="caution">
    <text evidence="1">The sequence shown here is derived from an EMBL/GenBank/DDBJ whole genome shotgun (WGS) entry which is preliminary data.</text>
</comment>
<accession>A0AC60QAR4</accession>
<reference evidence="1 2" key="1">
    <citation type="journal article" date="2020" name="Cell">
        <title>Large-Scale Comparative Analyses of Tick Genomes Elucidate Their Genetic Diversity and Vector Capacities.</title>
        <authorList>
            <consortium name="Tick Genome and Microbiome Consortium (TIGMIC)"/>
            <person name="Jia N."/>
            <person name="Wang J."/>
            <person name="Shi W."/>
            <person name="Du L."/>
            <person name="Sun Y."/>
            <person name="Zhan W."/>
            <person name="Jiang J.F."/>
            <person name="Wang Q."/>
            <person name="Zhang B."/>
            <person name="Ji P."/>
            <person name="Bell-Sakyi L."/>
            <person name="Cui X.M."/>
            <person name="Yuan T.T."/>
            <person name="Jiang B.G."/>
            <person name="Yang W.F."/>
            <person name="Lam T.T."/>
            <person name="Chang Q.C."/>
            <person name="Ding S.J."/>
            <person name="Wang X.J."/>
            <person name="Zhu J.G."/>
            <person name="Ruan X.D."/>
            <person name="Zhao L."/>
            <person name="Wei J.T."/>
            <person name="Ye R.Z."/>
            <person name="Que T.C."/>
            <person name="Du C.H."/>
            <person name="Zhou Y.H."/>
            <person name="Cheng J.X."/>
            <person name="Dai P.F."/>
            <person name="Guo W.B."/>
            <person name="Han X.H."/>
            <person name="Huang E.J."/>
            <person name="Li L.F."/>
            <person name="Wei W."/>
            <person name="Gao Y.C."/>
            <person name="Liu J.Z."/>
            <person name="Shao H.Z."/>
            <person name="Wang X."/>
            <person name="Wang C.C."/>
            <person name="Yang T.C."/>
            <person name="Huo Q.B."/>
            <person name="Li W."/>
            <person name="Chen H.Y."/>
            <person name="Chen S.E."/>
            <person name="Zhou L.G."/>
            <person name="Ni X.B."/>
            <person name="Tian J.H."/>
            <person name="Sheng Y."/>
            <person name="Liu T."/>
            <person name="Pan Y.S."/>
            <person name="Xia L.Y."/>
            <person name="Li J."/>
            <person name="Zhao F."/>
            <person name="Cao W.C."/>
        </authorList>
    </citation>
    <scope>NUCLEOTIDE SEQUENCE [LARGE SCALE GENOMIC DNA]</scope>
    <source>
        <strain evidence="1">Iper-2018</strain>
    </source>
</reference>
<sequence>MFIDEARLSGVAGGSRKKKMAEGGDLARTCTRPLFVTGFSASLDWRPMLFQEAVVAQSACSLCGLVSRKAVKLPCAHTLCAECQAECVAGGSRKKKMAEGGDLARTCTRPLFVTGFSASLDWRPMLFQEAVVAQSACSLCGLVSRKAVKLPCAHTLCAECQAECESRVLRSGIVDHCRDDCCSVVALVSEAPATIGGAPYSRDAAVERACDEVKEVLARISDDIARQLEAQSSSLRNLDAVCAAGFAEQRTPLEEVATRVAGAVSATNDKNGQAILRELNAWSHKLSAATARVSQDVLRFCGPKTYHWYPDDWAAKKAKALAGSTEFYESPAWNAHDYVVSMYIKLLRKENQQLCVGCYMCLHPGCKDSDLEWPFSKVYKLGIVHPRDRSKLLSCEIDASKHKEDMFLRRPKERKHWGVGTPLLCTAEKIDADGFADGDMLHFFLKVYP</sequence>
<evidence type="ECO:0000313" key="2">
    <source>
        <dbReference type="Proteomes" id="UP000805193"/>
    </source>
</evidence>
<organism evidence="1 2">
    <name type="scientific">Ixodes persulcatus</name>
    <name type="common">Taiga tick</name>
    <dbReference type="NCBI Taxonomy" id="34615"/>
    <lineage>
        <taxon>Eukaryota</taxon>
        <taxon>Metazoa</taxon>
        <taxon>Ecdysozoa</taxon>
        <taxon>Arthropoda</taxon>
        <taxon>Chelicerata</taxon>
        <taxon>Arachnida</taxon>
        <taxon>Acari</taxon>
        <taxon>Parasitiformes</taxon>
        <taxon>Ixodida</taxon>
        <taxon>Ixodoidea</taxon>
        <taxon>Ixodidae</taxon>
        <taxon>Ixodinae</taxon>
        <taxon>Ixodes</taxon>
    </lineage>
</organism>
<gene>
    <name evidence="1" type="ORF">HPB47_022932</name>
</gene>
<name>A0AC60QAR4_IXOPE</name>
<protein>
    <submittedName>
        <fullName evidence="1">Uncharacterized protein</fullName>
    </submittedName>
</protein>
<keyword evidence="2" id="KW-1185">Reference proteome</keyword>
<dbReference type="Proteomes" id="UP000805193">
    <property type="component" value="Unassembled WGS sequence"/>
</dbReference>
<evidence type="ECO:0000313" key="1">
    <source>
        <dbReference type="EMBL" id="KAG0430196.1"/>
    </source>
</evidence>
<proteinExistence type="predicted"/>
<dbReference type="EMBL" id="JABSTQ010009345">
    <property type="protein sequence ID" value="KAG0430196.1"/>
    <property type="molecule type" value="Genomic_DNA"/>
</dbReference>